<evidence type="ECO:0000256" key="3">
    <source>
        <dbReference type="ARBA" id="ARBA00011991"/>
    </source>
</evidence>
<evidence type="ECO:0000256" key="9">
    <source>
        <dbReference type="ARBA" id="ARBA00047340"/>
    </source>
</evidence>
<comment type="pathway">
    <text evidence="1 10">Nucleoside biosynthesis; alpha-ribazole biosynthesis; alpha-ribazole from 5,6-dimethylbenzimidazole: step 1/2.</text>
</comment>
<dbReference type="EC" id="2.4.2.21" evidence="3 10"/>
<dbReference type="InterPro" id="IPR023195">
    <property type="entry name" value="Nict_dMeBzImd_PRibTrfase_N"/>
</dbReference>
<accession>A0A497E245</accession>
<keyword evidence="7 10" id="KW-0808">Transferase</keyword>
<dbReference type="SUPFAM" id="SSF52733">
    <property type="entry name" value="Nicotinate mononucleotide:5,6-dimethylbenzimidazole phosphoribosyltransferase (CobT)"/>
    <property type="match status" value="1"/>
</dbReference>
<dbReference type="Gene3D" id="3.40.50.10210">
    <property type="match status" value="1"/>
</dbReference>
<dbReference type="GO" id="GO:0009236">
    <property type="term" value="P:cobalamin biosynthetic process"/>
    <property type="evidence" value="ECO:0007669"/>
    <property type="project" value="UniProtKB-UniRule"/>
</dbReference>
<dbReference type="PANTHER" id="PTHR43463">
    <property type="entry name" value="NICOTINATE-NUCLEOTIDE--DIMETHYLBENZIMIDAZOLE PHOSPHORIBOSYLTRANSFERASE"/>
    <property type="match status" value="1"/>
</dbReference>
<sequence length="353" mass="37752">METLRRTLEEIKPVDVQLMEEAQKRLDNLTKPKGSLGRLEELARRIVGITGKKKVFLDKKVIFTMASDHGVAEEKVSLFPQEVTAQMVENFLRGGAAINVLARGVGAKVVVVDMGVAKKLPSHPNLIVKKIGYGTNNMSRGPAMSRQEAVESVEAGIEVLERKLKTEGVDIIGTGDMGIANTTSSSAIIACITGSRVEDVTGRGTGIDDEGIQNKIKVIKRALRVNRPDPEDPLDVLAKVGGYEIGGLAGCILAAAMHRIPVVIDGFISTASALIAVKLCPLVRDYLIAAHRSAEKGHQIALGYLDQRPLLDLSMRLGEGTGAALGIALCELSVKILNEMATFEEAGVSRENG</sequence>
<proteinExistence type="inferred from homology"/>
<dbReference type="NCBIfam" id="TIGR03160">
    <property type="entry name" value="cobT_DBIPRT"/>
    <property type="match status" value="1"/>
</dbReference>
<dbReference type="GO" id="GO:0008939">
    <property type="term" value="F:nicotinate-nucleotide-dimethylbenzimidazole phosphoribosyltransferase activity"/>
    <property type="evidence" value="ECO:0007669"/>
    <property type="project" value="UniProtKB-UniRule"/>
</dbReference>
<dbReference type="FunFam" id="3.40.50.10210:FF:000001">
    <property type="entry name" value="Nicotinate-nucleotide--dimethylbenzimidazole phosphoribosyltransferase"/>
    <property type="match status" value="1"/>
</dbReference>
<comment type="catalytic activity">
    <reaction evidence="9 10">
        <text>5,6-dimethylbenzimidazole + nicotinate beta-D-ribonucleotide = alpha-ribazole 5'-phosphate + nicotinate + H(+)</text>
        <dbReference type="Rhea" id="RHEA:11196"/>
        <dbReference type="ChEBI" id="CHEBI:15378"/>
        <dbReference type="ChEBI" id="CHEBI:15890"/>
        <dbReference type="ChEBI" id="CHEBI:32544"/>
        <dbReference type="ChEBI" id="CHEBI:57502"/>
        <dbReference type="ChEBI" id="CHEBI:57918"/>
        <dbReference type="EC" id="2.4.2.21"/>
    </reaction>
</comment>
<dbReference type="Pfam" id="PF02277">
    <property type="entry name" value="DBI_PRT"/>
    <property type="match status" value="1"/>
</dbReference>
<evidence type="ECO:0000256" key="10">
    <source>
        <dbReference type="HAMAP-Rule" id="MF_00230"/>
    </source>
</evidence>
<comment type="function">
    <text evidence="10">Catalyzes the synthesis of alpha-ribazole-5'-phosphate from nicotinate mononucleotide (NAMN) and 5,6-dimethylbenzimidazole (DMB).</text>
</comment>
<gene>
    <name evidence="10 11" type="primary">cobT</name>
    <name evidence="11" type="ORF">DRJ00_07765</name>
</gene>
<evidence type="ECO:0000256" key="6">
    <source>
        <dbReference type="ARBA" id="ARBA00022676"/>
    </source>
</evidence>
<dbReference type="NCBIfam" id="NF000996">
    <property type="entry name" value="PRK00105.1"/>
    <property type="match status" value="1"/>
</dbReference>
<name>A0A497E245_UNCAE</name>
<evidence type="ECO:0000313" key="12">
    <source>
        <dbReference type="Proteomes" id="UP000279422"/>
    </source>
</evidence>
<evidence type="ECO:0000256" key="5">
    <source>
        <dbReference type="ARBA" id="ARBA00022573"/>
    </source>
</evidence>
<dbReference type="EMBL" id="QMPZ01000152">
    <property type="protein sequence ID" value="RLE07634.1"/>
    <property type="molecule type" value="Genomic_DNA"/>
</dbReference>
<reference evidence="11 12" key="1">
    <citation type="submission" date="2018-06" db="EMBL/GenBank/DDBJ databases">
        <title>Extensive metabolic versatility and redundancy in microbially diverse, dynamic hydrothermal sediments.</title>
        <authorList>
            <person name="Dombrowski N."/>
            <person name="Teske A."/>
            <person name="Baker B.J."/>
        </authorList>
    </citation>
    <scope>NUCLEOTIDE SEQUENCE [LARGE SCALE GENOMIC DNA]</scope>
    <source>
        <strain evidence="11">B47_G16</strain>
    </source>
</reference>
<evidence type="ECO:0000256" key="1">
    <source>
        <dbReference type="ARBA" id="ARBA00005049"/>
    </source>
</evidence>
<feature type="active site" description="Proton acceptor" evidence="10">
    <location>
        <position position="319"/>
    </location>
</feature>
<dbReference type="HAMAP" id="MF_00230">
    <property type="entry name" value="CobT"/>
    <property type="match status" value="1"/>
</dbReference>
<dbReference type="CDD" id="cd02439">
    <property type="entry name" value="DMB-PRT_CobT"/>
    <property type="match status" value="1"/>
</dbReference>
<dbReference type="InterPro" id="IPR017846">
    <property type="entry name" value="Nict_dMeBzImd_PRibTrfase_bact"/>
</dbReference>
<organism evidence="11 12">
    <name type="scientific">Aerophobetes bacterium</name>
    <dbReference type="NCBI Taxonomy" id="2030807"/>
    <lineage>
        <taxon>Bacteria</taxon>
        <taxon>Candidatus Aerophobota</taxon>
    </lineage>
</organism>
<evidence type="ECO:0000256" key="2">
    <source>
        <dbReference type="ARBA" id="ARBA00007110"/>
    </source>
</evidence>
<dbReference type="AlphaFoldDB" id="A0A497E245"/>
<evidence type="ECO:0000313" key="11">
    <source>
        <dbReference type="EMBL" id="RLE07634.1"/>
    </source>
</evidence>
<protein>
    <recommendedName>
        <fullName evidence="4 10">Nicotinate-nucleotide--dimethylbenzimidazole phosphoribosyltransferase</fullName>
        <shortName evidence="10">NN:DBI PRT</shortName>
        <ecNumber evidence="3 10">2.4.2.21</ecNumber>
    </recommendedName>
    <alternativeName>
        <fullName evidence="8 10">N(1)-alpha-phosphoribosyltransferase</fullName>
    </alternativeName>
</protein>
<keyword evidence="6 10" id="KW-0328">Glycosyltransferase</keyword>
<dbReference type="InterPro" id="IPR036087">
    <property type="entry name" value="Nict_dMeBzImd_PRibTrfase_sf"/>
</dbReference>
<dbReference type="InterPro" id="IPR003200">
    <property type="entry name" value="Nict_dMeBzImd_PRibTrfase"/>
</dbReference>
<keyword evidence="5 10" id="KW-0169">Cobalamin biosynthesis</keyword>
<dbReference type="PANTHER" id="PTHR43463:SF1">
    <property type="entry name" value="NICOTINATE-NUCLEOTIDE--DIMETHYLBENZIMIDAZOLE PHOSPHORIBOSYLTRANSFERASE"/>
    <property type="match status" value="1"/>
</dbReference>
<dbReference type="UniPathway" id="UPA00061">
    <property type="reaction ID" value="UER00516"/>
</dbReference>
<evidence type="ECO:0000256" key="8">
    <source>
        <dbReference type="ARBA" id="ARBA00030686"/>
    </source>
</evidence>
<evidence type="ECO:0000256" key="7">
    <source>
        <dbReference type="ARBA" id="ARBA00022679"/>
    </source>
</evidence>
<dbReference type="Proteomes" id="UP000279422">
    <property type="component" value="Unassembled WGS sequence"/>
</dbReference>
<evidence type="ECO:0000256" key="4">
    <source>
        <dbReference type="ARBA" id="ARBA00015486"/>
    </source>
</evidence>
<comment type="caution">
    <text evidence="11">The sequence shown here is derived from an EMBL/GenBank/DDBJ whole genome shotgun (WGS) entry which is preliminary data.</text>
</comment>
<dbReference type="Gene3D" id="1.10.1610.10">
    <property type="match status" value="1"/>
</dbReference>
<comment type="similarity">
    <text evidence="2 10">Belongs to the CobT family.</text>
</comment>